<dbReference type="PROSITE" id="PS51186">
    <property type="entry name" value="GNAT"/>
    <property type="match status" value="1"/>
</dbReference>
<gene>
    <name evidence="2" type="ORF">DFJ68_2784</name>
</gene>
<reference evidence="2 3" key="1">
    <citation type="submission" date="2018-10" db="EMBL/GenBank/DDBJ databases">
        <title>Sequencing the genomes of 1000 actinobacteria strains.</title>
        <authorList>
            <person name="Klenk H.-P."/>
        </authorList>
    </citation>
    <scope>NUCLEOTIDE SEQUENCE [LARGE SCALE GENOMIC DNA]</scope>
    <source>
        <strain evidence="2 3">DSM 44267</strain>
    </source>
</reference>
<dbReference type="Gene3D" id="3.40.630.30">
    <property type="match status" value="1"/>
</dbReference>
<evidence type="ECO:0000259" key="1">
    <source>
        <dbReference type="PROSITE" id="PS51186"/>
    </source>
</evidence>
<evidence type="ECO:0000313" key="2">
    <source>
        <dbReference type="EMBL" id="RKT79317.1"/>
    </source>
</evidence>
<dbReference type="InterPro" id="IPR000182">
    <property type="entry name" value="GNAT_dom"/>
</dbReference>
<dbReference type="Proteomes" id="UP000278440">
    <property type="component" value="Unassembled WGS sequence"/>
</dbReference>
<sequence>MTRPGEHHTGQTYLTTDRLVLRRFTADDADLLVGLDADPAVTRFITGGRPTPAEVVRERQLPGILAAYERWDGRFGVFAAHERDSGSFVGWFVLRPEPSGPTSEAELGYRLRRSAWGAGYATEGSAALLHQAFTELDVRLVWAETMALNLRSQRVLEKLGLSVTERLETPDDMLDVEGAEQGGLRYEVTADGWAARSLG</sequence>
<organism evidence="2 3">
    <name type="scientific">Terracoccus luteus</name>
    <dbReference type="NCBI Taxonomy" id="53356"/>
    <lineage>
        <taxon>Bacteria</taxon>
        <taxon>Bacillati</taxon>
        <taxon>Actinomycetota</taxon>
        <taxon>Actinomycetes</taxon>
        <taxon>Micrococcales</taxon>
        <taxon>Intrasporangiaceae</taxon>
        <taxon>Terracoccus</taxon>
    </lineage>
</organism>
<evidence type="ECO:0000313" key="3">
    <source>
        <dbReference type="Proteomes" id="UP000278440"/>
    </source>
</evidence>
<dbReference type="InterPro" id="IPR016181">
    <property type="entry name" value="Acyl_CoA_acyltransferase"/>
</dbReference>
<dbReference type="InterPro" id="IPR051531">
    <property type="entry name" value="N-acetyltransferase"/>
</dbReference>
<proteinExistence type="predicted"/>
<dbReference type="RefSeq" id="WP_121034108.1">
    <property type="nucleotide sequence ID" value="NZ_RBXT01000001.1"/>
</dbReference>
<keyword evidence="2" id="KW-0808">Transferase</keyword>
<name>A0A495XYE7_9MICO</name>
<accession>A0A495XYE7</accession>
<dbReference type="EMBL" id="RBXT01000001">
    <property type="protein sequence ID" value="RKT79317.1"/>
    <property type="molecule type" value="Genomic_DNA"/>
</dbReference>
<dbReference type="AlphaFoldDB" id="A0A495XYE7"/>
<keyword evidence="3" id="KW-1185">Reference proteome</keyword>
<dbReference type="OrthoDB" id="3533156at2"/>
<dbReference type="PANTHER" id="PTHR43792:SF1">
    <property type="entry name" value="N-ACETYLTRANSFERASE DOMAIN-CONTAINING PROTEIN"/>
    <property type="match status" value="1"/>
</dbReference>
<dbReference type="PANTHER" id="PTHR43792">
    <property type="entry name" value="GNAT FAMILY, PUTATIVE (AFU_ORTHOLOGUE AFUA_3G00765)-RELATED-RELATED"/>
    <property type="match status" value="1"/>
</dbReference>
<dbReference type="GO" id="GO:0016747">
    <property type="term" value="F:acyltransferase activity, transferring groups other than amino-acyl groups"/>
    <property type="evidence" value="ECO:0007669"/>
    <property type="project" value="InterPro"/>
</dbReference>
<dbReference type="Pfam" id="PF13302">
    <property type="entry name" value="Acetyltransf_3"/>
    <property type="match status" value="1"/>
</dbReference>
<protein>
    <submittedName>
        <fullName evidence="2">RimJ/RimL family protein N-acetyltransferase</fullName>
    </submittedName>
</protein>
<comment type="caution">
    <text evidence="2">The sequence shown here is derived from an EMBL/GenBank/DDBJ whole genome shotgun (WGS) entry which is preliminary data.</text>
</comment>
<dbReference type="SUPFAM" id="SSF55729">
    <property type="entry name" value="Acyl-CoA N-acyltransferases (Nat)"/>
    <property type="match status" value="1"/>
</dbReference>
<feature type="domain" description="N-acetyltransferase" evidence="1">
    <location>
        <begin position="19"/>
        <end position="191"/>
    </location>
</feature>